<dbReference type="InterPro" id="IPR001296">
    <property type="entry name" value="Glyco_trans_1"/>
</dbReference>
<comment type="caution">
    <text evidence="3">The sequence shown here is derived from an EMBL/GenBank/DDBJ whole genome shotgun (WGS) entry which is preliminary data.</text>
</comment>
<name>A0ABS3CC10_9BACT</name>
<dbReference type="InterPro" id="IPR028098">
    <property type="entry name" value="Glyco_trans_4-like_N"/>
</dbReference>
<keyword evidence="4" id="KW-1185">Reference proteome</keyword>
<evidence type="ECO:0000259" key="2">
    <source>
        <dbReference type="Pfam" id="PF13439"/>
    </source>
</evidence>
<dbReference type="SUPFAM" id="SSF53756">
    <property type="entry name" value="UDP-Glycosyltransferase/glycogen phosphorylase"/>
    <property type="match status" value="1"/>
</dbReference>
<accession>A0ABS3CC10</accession>
<dbReference type="Pfam" id="PF00534">
    <property type="entry name" value="Glycos_transf_1"/>
    <property type="match status" value="1"/>
</dbReference>
<sequence length="386" mass="43639">MSKSRNVLFLQSSSELYGSGKIIHQVLRIYREEGFTPVVVLTGKGDLAELLKADGFIIRIQNLGILRRKYVTISGLINRFKKNKTAYKFLDQLHQEFAFELVYSNTLAVFIGAYWASKNRLPHTWHIHEILHGPKPLIQFLSYLLDRSTKYPIAVSEAVKNHWKSKLEKSKIEVIHNGIPYESYLQEDLSSKEELGLPVEKLIVSMIGRINPGKGQLFFLEMAQAILRTYPHVHFVLVGDPFPGYESIQVEIQSVISREKLQNSITDLGFRKDIPKVLAATDIFVLPSILPDSFPTVILEAMASGLPVVATRSGGAEEMVTEGETGFLIPIGDIEEGKLAIQKLIESEALRKEMGSNGRKKVLQEYSFEQFKEKIKNHLWQTISGN</sequence>
<feature type="domain" description="Glycosyltransferase subfamily 4-like N-terminal" evidence="2">
    <location>
        <begin position="18"/>
        <end position="180"/>
    </location>
</feature>
<evidence type="ECO:0000313" key="3">
    <source>
        <dbReference type="EMBL" id="MBN7814648.1"/>
    </source>
</evidence>
<dbReference type="PANTHER" id="PTHR12526">
    <property type="entry name" value="GLYCOSYLTRANSFERASE"/>
    <property type="match status" value="1"/>
</dbReference>
<gene>
    <name evidence="3" type="ORF">J0A69_04375</name>
</gene>
<organism evidence="3 4">
    <name type="scientific">Algoriphagus pacificus</name>
    <dbReference type="NCBI Taxonomy" id="2811234"/>
    <lineage>
        <taxon>Bacteria</taxon>
        <taxon>Pseudomonadati</taxon>
        <taxon>Bacteroidota</taxon>
        <taxon>Cytophagia</taxon>
        <taxon>Cytophagales</taxon>
        <taxon>Cyclobacteriaceae</taxon>
        <taxon>Algoriphagus</taxon>
    </lineage>
</organism>
<dbReference type="Gene3D" id="3.40.50.2000">
    <property type="entry name" value="Glycogen Phosphorylase B"/>
    <property type="match status" value="2"/>
</dbReference>
<dbReference type="Proteomes" id="UP000664480">
    <property type="component" value="Unassembled WGS sequence"/>
</dbReference>
<evidence type="ECO:0000313" key="4">
    <source>
        <dbReference type="Proteomes" id="UP000664480"/>
    </source>
</evidence>
<dbReference type="Pfam" id="PF13439">
    <property type="entry name" value="Glyco_transf_4"/>
    <property type="match status" value="1"/>
</dbReference>
<evidence type="ECO:0000259" key="1">
    <source>
        <dbReference type="Pfam" id="PF00534"/>
    </source>
</evidence>
<dbReference type="RefSeq" id="WP_206585282.1">
    <property type="nucleotide sequence ID" value="NZ_JAFKCU010000001.1"/>
</dbReference>
<dbReference type="CDD" id="cd03801">
    <property type="entry name" value="GT4_PimA-like"/>
    <property type="match status" value="1"/>
</dbReference>
<proteinExistence type="predicted"/>
<protein>
    <submittedName>
        <fullName evidence="3">Glycosyltransferase family 4 protein</fullName>
    </submittedName>
</protein>
<dbReference type="EMBL" id="JAFKCU010000001">
    <property type="protein sequence ID" value="MBN7814648.1"/>
    <property type="molecule type" value="Genomic_DNA"/>
</dbReference>
<reference evidence="3 4" key="1">
    <citation type="submission" date="2021-03" db="EMBL/GenBank/DDBJ databases">
        <title>novel species isolated from a fishpond in China.</title>
        <authorList>
            <person name="Lu H."/>
            <person name="Cai Z."/>
        </authorList>
    </citation>
    <scope>NUCLEOTIDE SEQUENCE [LARGE SCALE GENOMIC DNA]</scope>
    <source>
        <strain evidence="3 4">YJ13C</strain>
    </source>
</reference>
<feature type="domain" description="Glycosyl transferase family 1" evidence="1">
    <location>
        <begin position="192"/>
        <end position="360"/>
    </location>
</feature>